<evidence type="ECO:0000313" key="2">
    <source>
        <dbReference type="Proteomes" id="UP000671873"/>
    </source>
</evidence>
<sequence length="204" mass="22806">MVAAVIVEPFSRIINDGRNSVCHVFSLKYSINTIHRFKGIVNMDSSKILLVSRIGATNLVEAEIDPLPLQLLDGMEPTNSFGSYDPTGKFVKNPIRYDSDMTEMLERACSVGLVLVDEAEDVREIPFSKICTDQKVIVRDKVKGLIEKMQSGGWDANRGYPIAVRFEYGDKWIIRDGNHRASAELLLGASNLKCLVIHVKDSFM</sequence>
<proteinExistence type="predicted"/>
<name>A0A858MTL4_9CAUD</name>
<accession>A0A858MTL4</accession>
<dbReference type="InterPro" id="IPR036086">
    <property type="entry name" value="ParB/Sulfiredoxin_sf"/>
</dbReference>
<gene>
    <name evidence="1" type="ORF">Ab1vBOLIVR5_gp103</name>
</gene>
<organism evidence="1 2">
    <name type="scientific">Agrobacterium phage OLIVR5</name>
    <dbReference type="NCBI Taxonomy" id="2723773"/>
    <lineage>
        <taxon>Viruses</taxon>
        <taxon>Duplodnaviria</taxon>
        <taxon>Heunggongvirae</taxon>
        <taxon>Uroviricota</taxon>
        <taxon>Caudoviricetes</taxon>
        <taxon>Pootjesviridae</taxon>
        <taxon>Heverleevirus</taxon>
        <taxon>Heverleevirus OLIVR5</taxon>
    </lineage>
</organism>
<dbReference type="SUPFAM" id="SSF110849">
    <property type="entry name" value="ParB/Sulfiredoxin"/>
    <property type="match status" value="1"/>
</dbReference>
<evidence type="ECO:0000313" key="1">
    <source>
        <dbReference type="EMBL" id="QIW87751.1"/>
    </source>
</evidence>
<evidence type="ECO:0008006" key="3">
    <source>
        <dbReference type="Google" id="ProtNLM"/>
    </source>
</evidence>
<dbReference type="EMBL" id="MT234342">
    <property type="protein sequence ID" value="QIW87751.1"/>
    <property type="molecule type" value="Genomic_DNA"/>
</dbReference>
<keyword evidence="2" id="KW-1185">Reference proteome</keyword>
<reference evidence="1 2" key="1">
    <citation type="submission" date="2020-03" db="EMBL/GenBank/DDBJ databases">
        <authorList>
            <person name="Holtappels D."/>
            <person name="Bomans J.P.J."/>
            <person name="Lavigne R."/>
            <person name="Wagemans J."/>
        </authorList>
    </citation>
    <scope>NUCLEOTIDE SEQUENCE [LARGE SCALE GENOMIC DNA]</scope>
    <source>
        <strain evidence="1 2">OLIVR5</strain>
    </source>
</reference>
<protein>
    <recommendedName>
        <fullName evidence="3">ParB/Sulfiredoxin domain-containing protein</fullName>
    </recommendedName>
</protein>
<dbReference type="Proteomes" id="UP000671873">
    <property type="component" value="Segment"/>
</dbReference>
<dbReference type="Gene3D" id="3.90.1530.10">
    <property type="entry name" value="Conserved hypothetical protein from pyrococcus furiosus pfu- 392566-001, ParB domain"/>
    <property type="match status" value="1"/>
</dbReference>